<protein>
    <submittedName>
        <fullName evidence="2">BED-type domain-containing protein</fullName>
    </submittedName>
</protein>
<sequence>MNGFSTELICQETLRSAFETASSQTGATKSSCESPGIVAAIAKATLQLQQQSPATTTTSTISTADLSFISPLSSVPFHLKSHNNAVDKQLTHVSATSFDVALPSISDLVAHDQLQGMSRLRATLRKTQAIEDDDHLATVTTQESSVNNLAPPNHNLQPCQTSSFEDDDAYLKPSVTSLSLTANNHFPAQPPMAAPVALPYNNGVNHIGETALQLLLQRQIKQESFPQAESILNWTKSGDLFANQLLTLGPLAGLSFPNLVQSHSVDLTSNTDEYRAAAAAAATASSTASGSVSNHSITERKPHSFDMAKFAESRNVHSTESTASTSSEPSFRGSDVPRKSVIQDDIRMGKGRFKLVKKRGRSDVWNLFGQVMDTATGQRLPFVACYACKVLYTDTGGGTGNMTRHRCPLGARFLLVLGFYESPITATLLQCMSQGVSKSFEMPLPQPTTCPQQTAFCRPLQTQVSNLSSVGSISLQASSSSTESAPPGLLSCGSLSLDVPSTPSAPLIQSTTTQLTSNVSPENTLNSSATTLKMEKGEMLKIVAQYCINSFELPSVVNKPSFIKLLEETFSCARRLFPSHQQHADYKSFAELIPTETNLSKFIKQQSNMIRDKLRKHFQTTQHDGIVLICQELRYADRKLMTVWTSFIGNSWEYERICIAVKEDETDLTKILIDVADNYGFTHAPMIYVTLDDSMPVLDRPMLPSNMRYIDNVVQAINEILVNAINESANLSEIIKLINVYQSALNAETELDPQNTANSKFVVKNIINDGKVCDALDLHRLLKQFRISYDSWKQQISLRNQTEMIAEIESVDKMVAHNLESFLEPFFEVTQTLSSTTDLHFHTILPEWHALIHECVSVDDESDYLDLRHVQNPPLLSDRPRRRSLRHQKSIDDEPILQIDDEDSNSAPMCDKKDTWMKSLRKRVEMGLKNWAQRHLGYDHRIATALNPMMRKLPIICTDSERLQTYSKIRQNAGLKKVNENKIDQNVDDYEPQRKRQNFLSKLEDQGMAHDELDNYLNMQIVPQEGRSLTDFWSKAQNLPKLAQYARSVLPMIAAALPIHLRHVTNCSLTDEDLADMLILKTSSLFSDHNQTSGTHRS</sequence>
<evidence type="ECO:0000313" key="2">
    <source>
        <dbReference type="WBParaSite" id="JU765_v2.g17071.t1"/>
    </source>
</evidence>
<evidence type="ECO:0000313" key="1">
    <source>
        <dbReference type="Proteomes" id="UP000887576"/>
    </source>
</evidence>
<dbReference type="WBParaSite" id="JU765_v2.g17071.t1">
    <property type="protein sequence ID" value="JU765_v2.g17071.t1"/>
    <property type="gene ID" value="JU765_v2.g17071"/>
</dbReference>
<organism evidence="1 2">
    <name type="scientific">Panagrolaimus sp. JU765</name>
    <dbReference type="NCBI Taxonomy" id="591449"/>
    <lineage>
        <taxon>Eukaryota</taxon>
        <taxon>Metazoa</taxon>
        <taxon>Ecdysozoa</taxon>
        <taxon>Nematoda</taxon>
        <taxon>Chromadorea</taxon>
        <taxon>Rhabditida</taxon>
        <taxon>Tylenchina</taxon>
        <taxon>Panagrolaimomorpha</taxon>
        <taxon>Panagrolaimoidea</taxon>
        <taxon>Panagrolaimidae</taxon>
        <taxon>Panagrolaimus</taxon>
    </lineage>
</organism>
<proteinExistence type="predicted"/>
<accession>A0AC34QKA8</accession>
<dbReference type="Proteomes" id="UP000887576">
    <property type="component" value="Unplaced"/>
</dbReference>
<name>A0AC34QKA8_9BILA</name>
<reference evidence="2" key="1">
    <citation type="submission" date="2022-11" db="UniProtKB">
        <authorList>
            <consortium name="WormBaseParasite"/>
        </authorList>
    </citation>
    <scope>IDENTIFICATION</scope>
</reference>